<dbReference type="KEGG" id="mtp:Mthe_0342"/>
<organism evidence="2 3">
    <name type="scientific">Methanothrix thermoacetophila (strain DSM 6194 / JCM 14653 / NBRC 101360 / PT)</name>
    <name type="common">Methanosaeta thermophila</name>
    <dbReference type="NCBI Taxonomy" id="349307"/>
    <lineage>
        <taxon>Archaea</taxon>
        <taxon>Methanobacteriati</taxon>
        <taxon>Methanobacteriota</taxon>
        <taxon>Stenosarchaea group</taxon>
        <taxon>Methanomicrobia</taxon>
        <taxon>Methanotrichales</taxon>
        <taxon>Methanotrichaceae</taxon>
        <taxon>Methanothrix</taxon>
    </lineage>
</organism>
<dbReference type="OrthoDB" id="24039at2157"/>
<dbReference type="RefSeq" id="WP_011695535.1">
    <property type="nucleotide sequence ID" value="NC_008553.1"/>
</dbReference>
<keyword evidence="3" id="KW-1185">Reference proteome</keyword>
<protein>
    <submittedName>
        <fullName evidence="2">Periplasmic binding protein</fullName>
    </submittedName>
</protein>
<proteinExistence type="predicted"/>
<dbReference type="InterPro" id="IPR050902">
    <property type="entry name" value="ABC_Transporter_SBP"/>
</dbReference>
<evidence type="ECO:0000259" key="1">
    <source>
        <dbReference type="PROSITE" id="PS50983"/>
    </source>
</evidence>
<dbReference type="PROSITE" id="PS50983">
    <property type="entry name" value="FE_B12_PBP"/>
    <property type="match status" value="1"/>
</dbReference>
<dbReference type="Pfam" id="PF01497">
    <property type="entry name" value="Peripla_BP_2"/>
    <property type="match status" value="1"/>
</dbReference>
<dbReference type="EMBL" id="CP000477">
    <property type="protein sequence ID" value="ABK14136.1"/>
    <property type="molecule type" value="Genomic_DNA"/>
</dbReference>
<dbReference type="GO" id="GO:0071281">
    <property type="term" value="P:cellular response to iron ion"/>
    <property type="evidence" value="ECO:0007669"/>
    <property type="project" value="TreeGrafter"/>
</dbReference>
<dbReference type="GeneID" id="4461971"/>
<dbReference type="SUPFAM" id="SSF53807">
    <property type="entry name" value="Helical backbone' metal receptor"/>
    <property type="match status" value="1"/>
</dbReference>
<name>A0B612_METTP</name>
<dbReference type="Proteomes" id="UP000000674">
    <property type="component" value="Chromosome"/>
</dbReference>
<dbReference type="AlphaFoldDB" id="A0B612"/>
<gene>
    <name evidence="2" type="ordered locus">Mthe_0342</name>
</gene>
<accession>A0B612</accession>
<sequence length="267" mass="29681">MRCFILLVMLALLVVPSMAQQEQPITIRDEDGRDVVIPATPEKIVCLSPAAAEVLCALGMSDKIAAVTEDCIIPSLCRCLQEKERVGTSGRNADLERILELKPDLVIAKTGSLFPEESEKVLVSCGIPVLRYRALHIDALIPMINDLGRIVNAEDKSHEIIGWITKYYNTILERVSLVPESERPTVYFMSMGHFDWTAGNQSAGDIRISEAGGRNIAGNLTETVPHVDMEWVIQQNPQIIIFSMASNQYKGDTPTEDEMRVLCWITI</sequence>
<dbReference type="PANTHER" id="PTHR30535">
    <property type="entry name" value="VITAMIN B12-BINDING PROTEIN"/>
    <property type="match status" value="1"/>
</dbReference>
<feature type="domain" description="Fe/B12 periplasmic-binding" evidence="1">
    <location>
        <begin position="43"/>
        <end position="267"/>
    </location>
</feature>
<dbReference type="STRING" id="349307.Mthe_0342"/>
<dbReference type="HOGENOM" id="CLU_038034_2_0_2"/>
<evidence type="ECO:0000313" key="3">
    <source>
        <dbReference type="Proteomes" id="UP000000674"/>
    </source>
</evidence>
<evidence type="ECO:0000313" key="2">
    <source>
        <dbReference type="EMBL" id="ABK14136.1"/>
    </source>
</evidence>
<dbReference type="InterPro" id="IPR002491">
    <property type="entry name" value="ABC_transptr_periplasmic_BD"/>
</dbReference>
<reference evidence="2 3" key="1">
    <citation type="submission" date="2006-10" db="EMBL/GenBank/DDBJ databases">
        <title>Complete sequence of Methanosaeta thermophila PT.</title>
        <authorList>
            <consortium name="US DOE Joint Genome Institute"/>
            <person name="Copeland A."/>
            <person name="Lucas S."/>
            <person name="Lapidus A."/>
            <person name="Barry K."/>
            <person name="Detter J.C."/>
            <person name="Glavina del Rio T."/>
            <person name="Hammon N."/>
            <person name="Israni S."/>
            <person name="Pitluck S."/>
            <person name="Chain P."/>
            <person name="Malfatti S."/>
            <person name="Shin M."/>
            <person name="Vergez L."/>
            <person name="Schmutz J."/>
            <person name="Larimer F."/>
            <person name="Land M."/>
            <person name="Hauser L."/>
            <person name="Kyrpides N."/>
            <person name="Kim E."/>
            <person name="Smith K.S."/>
            <person name="Ingram-Smith C."/>
            <person name="Richardson P."/>
        </authorList>
    </citation>
    <scope>NUCLEOTIDE SEQUENCE [LARGE SCALE GENOMIC DNA]</scope>
    <source>
        <strain evidence="3">DSM 6194 / JCM 14653 / NBRC 101360 / PT</strain>
    </source>
</reference>
<dbReference type="Gene3D" id="3.40.50.1980">
    <property type="entry name" value="Nitrogenase molybdenum iron protein domain"/>
    <property type="match status" value="2"/>
</dbReference>
<dbReference type="PANTHER" id="PTHR30535:SF34">
    <property type="entry name" value="MOLYBDATE-BINDING PROTEIN MOLA"/>
    <property type="match status" value="1"/>
</dbReference>